<name>A0AAV5IQ78_9ROSI</name>
<keyword evidence="1" id="KW-0812">Transmembrane</keyword>
<comment type="caution">
    <text evidence="2">The sequence shown here is derived from an EMBL/GenBank/DDBJ whole genome shotgun (WGS) entry which is preliminary data.</text>
</comment>
<evidence type="ECO:0000256" key="1">
    <source>
        <dbReference type="SAM" id="Phobius"/>
    </source>
</evidence>
<dbReference type="Proteomes" id="UP001054252">
    <property type="component" value="Unassembled WGS sequence"/>
</dbReference>
<organism evidence="2 3">
    <name type="scientific">Rubroshorea leprosula</name>
    <dbReference type="NCBI Taxonomy" id="152421"/>
    <lineage>
        <taxon>Eukaryota</taxon>
        <taxon>Viridiplantae</taxon>
        <taxon>Streptophyta</taxon>
        <taxon>Embryophyta</taxon>
        <taxon>Tracheophyta</taxon>
        <taxon>Spermatophyta</taxon>
        <taxon>Magnoliopsida</taxon>
        <taxon>eudicotyledons</taxon>
        <taxon>Gunneridae</taxon>
        <taxon>Pentapetalae</taxon>
        <taxon>rosids</taxon>
        <taxon>malvids</taxon>
        <taxon>Malvales</taxon>
        <taxon>Dipterocarpaceae</taxon>
        <taxon>Rubroshorea</taxon>
    </lineage>
</organism>
<accession>A0AAV5IQ78</accession>
<evidence type="ECO:0008006" key="4">
    <source>
        <dbReference type="Google" id="ProtNLM"/>
    </source>
</evidence>
<dbReference type="EMBL" id="BPVZ01000016">
    <property type="protein sequence ID" value="GKV00960.1"/>
    <property type="molecule type" value="Genomic_DNA"/>
</dbReference>
<reference evidence="2 3" key="1">
    <citation type="journal article" date="2021" name="Commun. Biol.">
        <title>The genome of Shorea leprosula (Dipterocarpaceae) highlights the ecological relevance of drought in aseasonal tropical rainforests.</title>
        <authorList>
            <person name="Ng K.K.S."/>
            <person name="Kobayashi M.J."/>
            <person name="Fawcett J.A."/>
            <person name="Hatakeyama M."/>
            <person name="Paape T."/>
            <person name="Ng C.H."/>
            <person name="Ang C.C."/>
            <person name="Tnah L.H."/>
            <person name="Lee C.T."/>
            <person name="Nishiyama T."/>
            <person name="Sese J."/>
            <person name="O'Brien M.J."/>
            <person name="Copetti D."/>
            <person name="Mohd Noor M.I."/>
            <person name="Ong R.C."/>
            <person name="Putra M."/>
            <person name="Sireger I.Z."/>
            <person name="Indrioko S."/>
            <person name="Kosugi Y."/>
            <person name="Izuno A."/>
            <person name="Isagi Y."/>
            <person name="Lee S.L."/>
            <person name="Shimizu K.K."/>
        </authorList>
    </citation>
    <scope>NUCLEOTIDE SEQUENCE [LARGE SCALE GENOMIC DNA]</scope>
    <source>
        <strain evidence="2">214</strain>
    </source>
</reference>
<dbReference type="AlphaFoldDB" id="A0AAV5IQ78"/>
<keyword evidence="3" id="KW-1185">Reference proteome</keyword>
<feature type="transmembrane region" description="Helical" evidence="1">
    <location>
        <begin position="37"/>
        <end position="54"/>
    </location>
</feature>
<proteinExistence type="predicted"/>
<keyword evidence="1" id="KW-0472">Membrane</keyword>
<keyword evidence="1" id="KW-1133">Transmembrane helix</keyword>
<evidence type="ECO:0000313" key="2">
    <source>
        <dbReference type="EMBL" id="GKV00960.1"/>
    </source>
</evidence>
<protein>
    <recommendedName>
        <fullName evidence="4">Transmembrane protein</fullName>
    </recommendedName>
</protein>
<evidence type="ECO:0000313" key="3">
    <source>
        <dbReference type="Proteomes" id="UP001054252"/>
    </source>
</evidence>
<gene>
    <name evidence="2" type="ORF">SLEP1_g13569</name>
</gene>
<feature type="transmembrane region" description="Helical" evidence="1">
    <location>
        <begin position="60"/>
        <end position="82"/>
    </location>
</feature>
<sequence length="106" mass="11343">MENKQSPAANVSPATAVVLGALAPGVNGATWNTLKSTFVMLGLCLAVMLGLTFSSGDSLLMLHVAFLVVIAVSLFLLLNWFLAQTGLVTIERQMQELDLMPNDHSR</sequence>